<keyword evidence="1" id="KW-0812">Transmembrane</keyword>
<name>A0A4V4H840_MUSBA</name>
<keyword evidence="1" id="KW-1133">Transmembrane helix</keyword>
<reference evidence="2 3" key="1">
    <citation type="journal article" date="2019" name="Nat. Plants">
        <title>Genome sequencing of Musa balbisiana reveals subgenome evolution and function divergence in polyploid bananas.</title>
        <authorList>
            <person name="Yao X."/>
        </authorList>
    </citation>
    <scope>NUCLEOTIDE SEQUENCE [LARGE SCALE GENOMIC DNA]</scope>
    <source>
        <strain evidence="3">cv. DH-PKW</strain>
        <tissue evidence="2">Leaves</tissue>
    </source>
</reference>
<feature type="transmembrane region" description="Helical" evidence="1">
    <location>
        <begin position="12"/>
        <end position="32"/>
    </location>
</feature>
<comment type="caution">
    <text evidence="2">The sequence shown here is derived from an EMBL/GenBank/DDBJ whole genome shotgun (WGS) entry which is preliminary data.</text>
</comment>
<evidence type="ECO:0000313" key="3">
    <source>
        <dbReference type="Proteomes" id="UP000317650"/>
    </source>
</evidence>
<dbReference type="Proteomes" id="UP000317650">
    <property type="component" value="Chromosome 5"/>
</dbReference>
<keyword evidence="1" id="KW-0472">Membrane</keyword>
<organism evidence="2 3">
    <name type="scientific">Musa balbisiana</name>
    <name type="common">Banana</name>
    <dbReference type="NCBI Taxonomy" id="52838"/>
    <lineage>
        <taxon>Eukaryota</taxon>
        <taxon>Viridiplantae</taxon>
        <taxon>Streptophyta</taxon>
        <taxon>Embryophyta</taxon>
        <taxon>Tracheophyta</taxon>
        <taxon>Spermatophyta</taxon>
        <taxon>Magnoliopsida</taxon>
        <taxon>Liliopsida</taxon>
        <taxon>Zingiberales</taxon>
        <taxon>Musaceae</taxon>
        <taxon>Musa</taxon>
    </lineage>
</organism>
<feature type="transmembrane region" description="Helical" evidence="1">
    <location>
        <begin position="44"/>
        <end position="61"/>
    </location>
</feature>
<dbReference type="AlphaFoldDB" id="A0A4V4H840"/>
<keyword evidence="3" id="KW-1185">Reference proteome</keyword>
<protein>
    <submittedName>
        <fullName evidence="2">Uncharacterized protein</fullName>
    </submittedName>
</protein>
<proteinExistence type="predicted"/>
<sequence>MRRVQAFSAFSPLMGPFLLFYIHSLSCCLLFYAFDAGDADEGRILYGAVGSVNVAAALTPSHLSPSFLDFRRLLSLESLLLLLLLLLLIQYSPFGWKRMVVMPES</sequence>
<accession>A0A4V4H840</accession>
<gene>
    <name evidence="2" type="ORF">C4D60_Mb05t11190</name>
</gene>
<dbReference type="EMBL" id="PYDT01000003">
    <property type="protein sequence ID" value="THU66155.1"/>
    <property type="molecule type" value="Genomic_DNA"/>
</dbReference>
<evidence type="ECO:0000256" key="1">
    <source>
        <dbReference type="SAM" id="Phobius"/>
    </source>
</evidence>
<evidence type="ECO:0000313" key="2">
    <source>
        <dbReference type="EMBL" id="THU66155.1"/>
    </source>
</evidence>
<feature type="transmembrane region" description="Helical" evidence="1">
    <location>
        <begin position="73"/>
        <end position="92"/>
    </location>
</feature>